<protein>
    <submittedName>
        <fullName evidence="1">Uncharacterized protein</fullName>
    </submittedName>
</protein>
<dbReference type="OrthoDB" id="1437849at2"/>
<dbReference type="Proteomes" id="UP000238375">
    <property type="component" value="Unassembled WGS sequence"/>
</dbReference>
<dbReference type="RefSeq" id="WP_106136704.1">
    <property type="nucleotide sequence ID" value="NZ_PVTE01000003.1"/>
</dbReference>
<proteinExistence type="predicted"/>
<evidence type="ECO:0000313" key="2">
    <source>
        <dbReference type="Proteomes" id="UP000238375"/>
    </source>
</evidence>
<dbReference type="PROSITE" id="PS51257">
    <property type="entry name" value="PROKAR_LIPOPROTEIN"/>
    <property type="match status" value="1"/>
</dbReference>
<comment type="caution">
    <text evidence="1">The sequence shown here is derived from an EMBL/GenBank/DDBJ whole genome shotgun (WGS) entry which is preliminary data.</text>
</comment>
<reference evidence="1 2" key="1">
    <citation type="submission" date="2018-03" db="EMBL/GenBank/DDBJ databases">
        <title>Genomic Encyclopedia of Archaeal and Bacterial Type Strains, Phase II (KMG-II): from individual species to whole genera.</title>
        <authorList>
            <person name="Goeker M."/>
        </authorList>
    </citation>
    <scope>NUCLEOTIDE SEQUENCE [LARGE SCALE GENOMIC DNA]</scope>
    <source>
        <strain evidence="1 2">DSM 28354</strain>
    </source>
</reference>
<gene>
    <name evidence="1" type="ORF">CLV58_103270</name>
</gene>
<sequence>MKTFFTLGLVVSLGLIGCNNKPAVNPQEDVEALYQRFHGKYRVVSSTSSEPLDINFDGASSTNLLKEIVELTNYDAFLELRVKYTDRSVFLFTQFWPEQYVNSYTGLDQQWNGFDTLSYNATRSVHYAQQGVPYSFSFTPDLSQILVTANDKASKIRWVKPESVFVEEKDRLRLRNKRRVYTRTGVKEVIITTIYERFTMTT</sequence>
<organism evidence="1 2">
    <name type="scientific">Spirosoma oryzae</name>
    <dbReference type="NCBI Taxonomy" id="1469603"/>
    <lineage>
        <taxon>Bacteria</taxon>
        <taxon>Pseudomonadati</taxon>
        <taxon>Bacteroidota</taxon>
        <taxon>Cytophagia</taxon>
        <taxon>Cytophagales</taxon>
        <taxon>Cytophagaceae</taxon>
        <taxon>Spirosoma</taxon>
    </lineage>
</organism>
<dbReference type="EMBL" id="PVTE01000003">
    <property type="protein sequence ID" value="PRY44301.1"/>
    <property type="molecule type" value="Genomic_DNA"/>
</dbReference>
<evidence type="ECO:0000313" key="1">
    <source>
        <dbReference type="EMBL" id="PRY44301.1"/>
    </source>
</evidence>
<keyword evidence="2" id="KW-1185">Reference proteome</keyword>
<accession>A0A2T0TF77</accession>
<name>A0A2T0TF77_9BACT</name>
<dbReference type="AlphaFoldDB" id="A0A2T0TF77"/>